<gene>
    <name evidence="3" type="ORF">LQ318_15885</name>
</gene>
<reference evidence="3 4" key="1">
    <citation type="submission" date="2021-11" db="EMBL/GenBank/DDBJ databases">
        <title>Aliifidinibius sp. nov., a new bacterium isolated from saline soil.</title>
        <authorList>
            <person name="Galisteo C."/>
            <person name="De La Haba R."/>
            <person name="Sanchez-Porro C."/>
            <person name="Ventosa A."/>
        </authorList>
    </citation>
    <scope>NUCLEOTIDE SEQUENCE [LARGE SCALE GENOMIC DNA]</scope>
    <source>
        <strain evidence="3 4">KACC 190600</strain>
    </source>
</reference>
<feature type="region of interest" description="Disordered" evidence="1">
    <location>
        <begin position="76"/>
        <end position="118"/>
    </location>
</feature>
<dbReference type="EMBL" id="JAJNDC010000005">
    <property type="protein sequence ID" value="MCW9714388.1"/>
    <property type="molecule type" value="Genomic_DNA"/>
</dbReference>
<proteinExistence type="predicted"/>
<keyword evidence="2" id="KW-0812">Transmembrane</keyword>
<dbReference type="Proteomes" id="UP001207337">
    <property type="component" value="Unassembled WGS sequence"/>
</dbReference>
<evidence type="ECO:0000256" key="2">
    <source>
        <dbReference type="SAM" id="Phobius"/>
    </source>
</evidence>
<feature type="transmembrane region" description="Helical" evidence="2">
    <location>
        <begin position="6"/>
        <end position="28"/>
    </location>
</feature>
<sequence length="118" mass="13258">MSFEEMVVALVGAVGAFALVGFLAAKIIDLIKTWMNRNKSGISEKDFNRLAEAFIEYKKESKRRIENLEAIFVDDEPASQESSAKNNRIEASKNSIEIDENREESSSESSGLRNMLHD</sequence>
<accession>A0ABT3Q2Q2</accession>
<keyword evidence="4" id="KW-1185">Reference proteome</keyword>
<comment type="caution">
    <text evidence="3">The sequence shown here is derived from an EMBL/GenBank/DDBJ whole genome shotgun (WGS) entry which is preliminary data.</text>
</comment>
<evidence type="ECO:0000256" key="1">
    <source>
        <dbReference type="SAM" id="MobiDB-lite"/>
    </source>
</evidence>
<organism evidence="3 4">
    <name type="scientific">Fodinibius salicampi</name>
    <dbReference type="NCBI Taxonomy" id="1920655"/>
    <lineage>
        <taxon>Bacteria</taxon>
        <taxon>Pseudomonadati</taxon>
        <taxon>Balneolota</taxon>
        <taxon>Balneolia</taxon>
        <taxon>Balneolales</taxon>
        <taxon>Balneolaceae</taxon>
        <taxon>Fodinibius</taxon>
    </lineage>
</organism>
<protein>
    <submittedName>
        <fullName evidence="3">Uncharacterized protein</fullName>
    </submittedName>
</protein>
<dbReference type="RefSeq" id="WP_265791642.1">
    <property type="nucleotide sequence ID" value="NZ_BAABRS010000005.1"/>
</dbReference>
<evidence type="ECO:0000313" key="4">
    <source>
        <dbReference type="Proteomes" id="UP001207337"/>
    </source>
</evidence>
<keyword evidence="2" id="KW-0472">Membrane</keyword>
<name>A0ABT3Q2Q2_9BACT</name>
<evidence type="ECO:0000313" key="3">
    <source>
        <dbReference type="EMBL" id="MCW9714388.1"/>
    </source>
</evidence>
<keyword evidence="2" id="KW-1133">Transmembrane helix</keyword>